<gene>
    <name evidence="1" type="ORF">pTT60_00004</name>
</gene>
<proteinExistence type="predicted"/>
<dbReference type="EMBL" id="MH392246">
    <property type="protein sequence ID" value="QDL89868.1"/>
    <property type="molecule type" value="Genomic_DNA"/>
</dbReference>
<geneLocation type="plasmid" evidence="1">
    <name>pTT60</name>
</geneLocation>
<accession>A0A515HKB1</accession>
<protein>
    <submittedName>
        <fullName evidence="1">KlcB</fullName>
    </submittedName>
</protein>
<evidence type="ECO:0000313" key="1">
    <source>
        <dbReference type="EMBL" id="QDL89868.1"/>
    </source>
</evidence>
<reference evidence="1" key="1">
    <citation type="submission" date="2018-05" db="EMBL/GenBank/DDBJ databases">
        <title>Plant species dependent abundance and diversity of IncP-1 plasmids in the rhizosphere - sequence analysis provides new insights into the role as efficient and dynamic means for rapid bacterial adaptation.</title>
        <authorList>
            <person name="Nour E."/>
            <person name="Shintani M."/>
            <person name="Elsayed T."/>
            <person name="Blau K."/>
            <person name="Jechalke S."/>
            <person name="Sproeer C."/>
            <person name="Bunk B."/>
            <person name="Overmann J."/>
            <person name="Smalla K."/>
        </authorList>
    </citation>
    <scope>NUCLEOTIDE SEQUENCE</scope>
    <source>
        <plasmid evidence="1">pTT60</plasmid>
    </source>
</reference>
<organism evidence="1">
    <name type="scientific">Sym plasmid</name>
    <dbReference type="NCBI Taxonomy" id="28430"/>
    <lineage>
        <taxon>other sequences</taxon>
        <taxon>plasmids</taxon>
    </lineage>
</organism>
<sequence length="469" mass="50667">MDHEDRTDRRNAAIEAGRLLADGDVGAAERCHACGELLYPYPEPEYWMQYPLPGCCVVDGLRFCDDDRKPECIDSHLVKHPTPAAPAAVKTKKRAKKAGGVEERLRERDEAAADLAAELPEERAGLLAVAAEAVAACHAAVLASDGAAAEAAANRYDASIWKLNGGTYQGCKDGANPEAAGTLIELHCSAAPGVVPMWGQSGEFLMESAGVRCLVEVGDGFGSLLDRHFAFHVVDLDGPFISETGYRSHFETAQGGMTVDQVAAAVFAGYLKAHRRYLTAEAQNRHAAKPVRPWLAGMAQPPPRRARAIEPVGADDLAEPLPSGFVLVDAVLTKHQAFIVKKWAEAARLKVKAARGAAKAVPARIDAKEEGVAPSPAAESDDYYYEEPPATEAFFKGVRCQIKSVHHPVFAKDIGKKVVVTKVAADTRQVFAHEDRPVTYKINRNGRRVVDSDPRCIESIYSMDALRIL</sequence>
<name>A0A515HKB1_9ZZZZ</name>
<dbReference type="AlphaFoldDB" id="A0A515HKB1"/>
<keyword evidence="1" id="KW-0614">Plasmid</keyword>